<gene>
    <name evidence="1" type="ORF">MRB53_029546</name>
</gene>
<sequence>MLSKPSTSSVPSHVTFQFLKFFANHGNLGRARQLFDQIPEPNLHSWTILINAYTKWGIPKESIKLYFGLRKKEIEPDKFVLLSVAKACAACSDLSRGIRVHEDAIRFGFVETDLVLGNALINMYGKCGSAEGAQKVFDDMPMKDVISWTSIAASYVNCGLPGEALRVFREMGLSRVRPNSVAVSTVLPACSDLKALNLGREIHGLVVRNWQGENVFVSSGLVDMYAKCSSIRQARMVFDSMTRRDIVSWNVILTTYFSNGDCEEALKLFDSMKGEGISANPASYNAMIGGCIHNGLNERALELLAQMQGLGFKPNQITITSVLPACANLESLRGGMEIHGYGIRHWFVEDIIVATALLLMYAKCGNLEGARRIFDYMPRKDTVAWNTMILANSMHGHGEEALSLFREMIDLGIKPNSVTFTGVLSGCSHSRLVDESLASFNSMSRDHGIKPDADHYSCIVDVLGRAGRLIEAYEFIQKMPVEPSAGAWGALLGSCRVYKNVELGRIAANHLFEIEPDNPGNYILLSNIFVNAELWDDASKIRKMMRDRGITKTPGCSWIQVKDRVYTFVAGDKKTAQSDKIYRFLDELSEKLRLAGYIPDFDFALQDVDQEEKEEGLGGHSEKLAVAFGIMNLNKGSSIRVFKNLRICGDCHNFFKFTAKIVGVQIMVRDSMRFHHFRDGFCSCNDFW</sequence>
<organism evidence="1 2">
    <name type="scientific">Persea americana</name>
    <name type="common">Avocado</name>
    <dbReference type="NCBI Taxonomy" id="3435"/>
    <lineage>
        <taxon>Eukaryota</taxon>
        <taxon>Viridiplantae</taxon>
        <taxon>Streptophyta</taxon>
        <taxon>Embryophyta</taxon>
        <taxon>Tracheophyta</taxon>
        <taxon>Spermatophyta</taxon>
        <taxon>Magnoliopsida</taxon>
        <taxon>Magnoliidae</taxon>
        <taxon>Laurales</taxon>
        <taxon>Lauraceae</taxon>
        <taxon>Persea</taxon>
    </lineage>
</organism>
<evidence type="ECO:0000313" key="1">
    <source>
        <dbReference type="EMBL" id="KAJ8621017.1"/>
    </source>
</evidence>
<keyword evidence="2" id="KW-1185">Reference proteome</keyword>
<protein>
    <submittedName>
        <fullName evidence="1">Uncharacterized protein</fullName>
    </submittedName>
</protein>
<dbReference type="EMBL" id="CM056817">
    <property type="protein sequence ID" value="KAJ8621017.1"/>
    <property type="molecule type" value="Genomic_DNA"/>
</dbReference>
<evidence type="ECO:0000313" key="2">
    <source>
        <dbReference type="Proteomes" id="UP001234297"/>
    </source>
</evidence>
<proteinExistence type="predicted"/>
<reference evidence="1 2" key="1">
    <citation type="journal article" date="2022" name="Hortic Res">
        <title>A haplotype resolved chromosomal level avocado genome allows analysis of novel avocado genes.</title>
        <authorList>
            <person name="Nath O."/>
            <person name="Fletcher S.J."/>
            <person name="Hayward A."/>
            <person name="Shaw L.M."/>
            <person name="Masouleh A.K."/>
            <person name="Furtado A."/>
            <person name="Henry R.J."/>
            <person name="Mitter N."/>
        </authorList>
    </citation>
    <scope>NUCLEOTIDE SEQUENCE [LARGE SCALE GENOMIC DNA]</scope>
    <source>
        <strain evidence="2">cv. Hass</strain>
    </source>
</reference>
<name>A0ACC2KJS7_PERAE</name>
<dbReference type="Proteomes" id="UP001234297">
    <property type="component" value="Chromosome 9"/>
</dbReference>
<comment type="caution">
    <text evidence="1">The sequence shown here is derived from an EMBL/GenBank/DDBJ whole genome shotgun (WGS) entry which is preliminary data.</text>
</comment>
<accession>A0ACC2KJS7</accession>